<protein>
    <recommendedName>
        <fullName evidence="3">SpoVT-AbrB domain-containing protein</fullName>
    </recommendedName>
</protein>
<dbReference type="Proteomes" id="UP000289437">
    <property type="component" value="Unassembled WGS sequence"/>
</dbReference>
<proteinExistence type="predicted"/>
<name>A0A4Q0SY12_9BACT</name>
<comment type="caution">
    <text evidence="1">The sequence shown here is derived from an EMBL/GenBank/DDBJ whole genome shotgun (WGS) entry which is preliminary data.</text>
</comment>
<evidence type="ECO:0000313" key="1">
    <source>
        <dbReference type="EMBL" id="RXH56083.1"/>
    </source>
</evidence>
<accession>A0A4Q0SY12</accession>
<dbReference type="RefSeq" id="WP_161570976.1">
    <property type="nucleotide sequence ID" value="NZ_RDSM01000002.1"/>
</dbReference>
<evidence type="ECO:0008006" key="3">
    <source>
        <dbReference type="Google" id="ProtNLM"/>
    </source>
</evidence>
<gene>
    <name evidence="1" type="ORF">GRAN_2940</name>
</gene>
<organism evidence="1 2">
    <name type="scientific">Granulicella sibirica</name>
    <dbReference type="NCBI Taxonomy" id="2479048"/>
    <lineage>
        <taxon>Bacteria</taxon>
        <taxon>Pseudomonadati</taxon>
        <taxon>Acidobacteriota</taxon>
        <taxon>Terriglobia</taxon>
        <taxon>Terriglobales</taxon>
        <taxon>Acidobacteriaceae</taxon>
        <taxon>Granulicella</taxon>
    </lineage>
</organism>
<dbReference type="EMBL" id="RDSM01000002">
    <property type="protein sequence ID" value="RXH56083.1"/>
    <property type="molecule type" value="Genomic_DNA"/>
</dbReference>
<evidence type="ECO:0000313" key="2">
    <source>
        <dbReference type="Proteomes" id="UP000289437"/>
    </source>
</evidence>
<reference evidence="2" key="2">
    <citation type="submission" date="2019-02" db="EMBL/GenBank/DDBJ databases">
        <title>Granulicella sibirica sp. nov., a psychrotolerant acidobacterium isolated from an organic soil layer in forested tundra, West Siberia.</title>
        <authorList>
            <person name="Oshkin I.Y."/>
            <person name="Kulichevskaya I.S."/>
            <person name="Rijpstra W.I.C."/>
            <person name="Sinninghe Damste J.S."/>
            <person name="Rakitin A.L."/>
            <person name="Ravin N.V."/>
            <person name="Dedysh S.N."/>
        </authorList>
    </citation>
    <scope>NUCLEOTIDE SEQUENCE [LARGE SCALE GENOMIC DNA]</scope>
    <source>
        <strain evidence="2">AF10</strain>
    </source>
</reference>
<sequence>MNRNAVVISSDGKLEVPKEVQEEMHLSEEARLRLVSSSSTGFQAELD</sequence>
<keyword evidence="2" id="KW-1185">Reference proteome</keyword>
<dbReference type="AlphaFoldDB" id="A0A4Q0SY12"/>
<reference evidence="1 2" key="1">
    <citation type="submission" date="2018-11" db="EMBL/GenBank/DDBJ databases">
        <authorList>
            <person name="Mardanov A.V."/>
            <person name="Ravin N.V."/>
            <person name="Dedysh S.N."/>
        </authorList>
    </citation>
    <scope>NUCLEOTIDE SEQUENCE [LARGE SCALE GENOMIC DNA]</scope>
    <source>
        <strain evidence="1 2">AF10</strain>
    </source>
</reference>